<feature type="transmembrane region" description="Helical" evidence="1">
    <location>
        <begin position="229"/>
        <end position="248"/>
    </location>
</feature>
<dbReference type="Proteomes" id="UP000283523">
    <property type="component" value="Unassembled WGS sequence"/>
</dbReference>
<sequence length="563" mass="63708">MLAFFVILWVERRNRPFPLTETTLYYRVNDVLLRIAHRPLRAYGYLTGYTLTILLLLSVVAWPHPIASAEFSHQLAADTFAHGRLTNPSHPLWTFFETHQIISQPFYASSFPPAQGMVMAFGQVVFGSSVVGVWLTYVLAVLAVYWLLTLCLPPVQALLGGWLVASHSTFVLSWGLAFWDGGVPMLGGALLLGGSIALLQQPRGRYVFLMALGVLALWTSQPYEGVVFSVLPLVILLYVAQQTLYWQGFRPLQRWLIGLLALLLAIAALPAYDYQTTGNPTKMPYAYYNARYEQARPTLLQKPRREPVYNRPEMKQVHKRESAQFFYRHSIEGFFIGTFLKINLFETFYLGVLFLIPFLVFLMGPRSLPDRLCYWSILLLFGANLLRSSEQPQHLAAATGPLAVAVGQGLLALWQTAGHPLWDYPFWQRPGFQGWYLWSRRLVLAILLASVPVLLIETVRQAFGQPRQALRQRLAHEAHLTGAGGRHIVLVKYGPNHPVASEWVFNQALIDAQPVIWAVDKGAVQNQALLRYYPDRTVWQLRPEDDPGRLLKLSASANQSARR</sequence>
<accession>A0A418MAQ4</accession>
<feature type="transmembrane region" description="Helical" evidence="1">
    <location>
        <begin position="206"/>
        <end position="223"/>
    </location>
</feature>
<feature type="transmembrane region" description="Helical" evidence="1">
    <location>
        <begin position="120"/>
        <end position="148"/>
    </location>
</feature>
<keyword evidence="1" id="KW-1133">Transmembrane helix</keyword>
<gene>
    <name evidence="2" type="ORF">DYU11_10650</name>
</gene>
<evidence type="ECO:0000313" key="2">
    <source>
        <dbReference type="EMBL" id="RIV23453.1"/>
    </source>
</evidence>
<keyword evidence="3" id="KW-1185">Reference proteome</keyword>
<feature type="transmembrane region" description="Helical" evidence="1">
    <location>
        <begin position="42"/>
        <end position="62"/>
    </location>
</feature>
<feature type="transmembrane region" description="Helical" evidence="1">
    <location>
        <begin position="155"/>
        <end position="176"/>
    </location>
</feature>
<keyword evidence="1" id="KW-0812">Transmembrane</keyword>
<comment type="caution">
    <text evidence="2">The sequence shown here is derived from an EMBL/GenBank/DDBJ whole genome shotgun (WGS) entry which is preliminary data.</text>
</comment>
<feature type="transmembrane region" description="Helical" evidence="1">
    <location>
        <begin position="182"/>
        <end position="199"/>
    </location>
</feature>
<evidence type="ECO:0000313" key="3">
    <source>
        <dbReference type="Proteomes" id="UP000283523"/>
    </source>
</evidence>
<dbReference type="AlphaFoldDB" id="A0A418MAQ4"/>
<feature type="transmembrane region" description="Helical" evidence="1">
    <location>
        <begin position="435"/>
        <end position="456"/>
    </location>
</feature>
<evidence type="ECO:0008006" key="4">
    <source>
        <dbReference type="Google" id="ProtNLM"/>
    </source>
</evidence>
<organism evidence="2 3">
    <name type="scientific">Fibrisoma montanum</name>
    <dbReference type="NCBI Taxonomy" id="2305895"/>
    <lineage>
        <taxon>Bacteria</taxon>
        <taxon>Pseudomonadati</taxon>
        <taxon>Bacteroidota</taxon>
        <taxon>Cytophagia</taxon>
        <taxon>Cytophagales</taxon>
        <taxon>Spirosomataceae</taxon>
        <taxon>Fibrisoma</taxon>
    </lineage>
</organism>
<keyword evidence="1" id="KW-0472">Membrane</keyword>
<reference evidence="2 3" key="1">
    <citation type="submission" date="2018-08" db="EMBL/GenBank/DDBJ databases">
        <title>Fibrisoma montanum sp. nov., isolated from Danxia mountain soil.</title>
        <authorList>
            <person name="Huang Y."/>
        </authorList>
    </citation>
    <scope>NUCLEOTIDE SEQUENCE [LARGE SCALE GENOMIC DNA]</scope>
    <source>
        <strain evidence="2 3">HYT19</strain>
    </source>
</reference>
<evidence type="ECO:0000256" key="1">
    <source>
        <dbReference type="SAM" id="Phobius"/>
    </source>
</evidence>
<feature type="transmembrane region" description="Helical" evidence="1">
    <location>
        <begin position="255"/>
        <end position="272"/>
    </location>
</feature>
<proteinExistence type="predicted"/>
<dbReference type="EMBL" id="QXED01000003">
    <property type="protein sequence ID" value="RIV23453.1"/>
    <property type="molecule type" value="Genomic_DNA"/>
</dbReference>
<name>A0A418MAQ4_9BACT</name>
<protein>
    <recommendedName>
        <fullName evidence="4">Glycosyltransferase RgtA/B/C/D-like domain-containing protein</fullName>
    </recommendedName>
</protein>
<feature type="transmembrane region" description="Helical" evidence="1">
    <location>
        <begin position="395"/>
        <end position="414"/>
    </location>
</feature>
<feature type="transmembrane region" description="Helical" evidence="1">
    <location>
        <begin position="347"/>
        <end position="365"/>
    </location>
</feature>